<feature type="transmembrane region" description="Helical" evidence="1">
    <location>
        <begin position="179"/>
        <end position="196"/>
    </location>
</feature>
<feature type="transmembrane region" description="Helical" evidence="1">
    <location>
        <begin position="18"/>
        <end position="38"/>
    </location>
</feature>
<organism evidence="2 3">
    <name type="scientific">Oceanobacillus halophilus</name>
    <dbReference type="NCBI Taxonomy" id="930130"/>
    <lineage>
        <taxon>Bacteria</taxon>
        <taxon>Bacillati</taxon>
        <taxon>Bacillota</taxon>
        <taxon>Bacilli</taxon>
        <taxon>Bacillales</taxon>
        <taxon>Bacillaceae</taxon>
        <taxon>Oceanobacillus</taxon>
    </lineage>
</organism>
<feature type="transmembrane region" description="Helical" evidence="1">
    <location>
        <begin position="58"/>
        <end position="82"/>
    </location>
</feature>
<feature type="transmembrane region" description="Helical" evidence="1">
    <location>
        <begin position="103"/>
        <end position="132"/>
    </location>
</feature>
<keyword evidence="1" id="KW-0472">Membrane</keyword>
<dbReference type="Pfam" id="PF12730">
    <property type="entry name" value="ABC2_membrane_4"/>
    <property type="match status" value="1"/>
</dbReference>
<dbReference type="AlphaFoldDB" id="A0A495A4P7"/>
<sequence length="255" mass="28656">MTNLLRVELYKLKRNKSFWVIIAMTTGLSTLLHYLVVIDWWTMSGTVFNEAGLSELNALSPFTTLLFFNLIVSSLAGFFISVEFSSSGVIKNQVISGNKRSHIFLAKFLVFSLGAIIVTILIPVIIGILLVILFGHGDIINTSNLLYLGRAYFLFILPFLGYTGLITVLAMITEDSGKTIIFSILFSIIMFAIEKFPKPLLIETVFEHSIFYQFSEVFKHTMTNGEIIKSLLIGAISLMIIILCGIFMMNRKEIK</sequence>
<dbReference type="Proteomes" id="UP000269301">
    <property type="component" value="Unassembled WGS sequence"/>
</dbReference>
<evidence type="ECO:0000313" key="2">
    <source>
        <dbReference type="EMBL" id="RKQ34657.1"/>
    </source>
</evidence>
<dbReference type="EMBL" id="RBZP01000003">
    <property type="protein sequence ID" value="RKQ34657.1"/>
    <property type="molecule type" value="Genomic_DNA"/>
</dbReference>
<keyword evidence="1" id="KW-0812">Transmembrane</keyword>
<protein>
    <submittedName>
        <fullName evidence="2">ABC transporter permease</fullName>
    </submittedName>
</protein>
<accession>A0A495A4P7</accession>
<gene>
    <name evidence="2" type="ORF">D8M06_06970</name>
</gene>
<keyword evidence="3" id="KW-1185">Reference proteome</keyword>
<dbReference type="OrthoDB" id="2388369at2"/>
<name>A0A495A4P7_9BACI</name>
<dbReference type="RefSeq" id="WP_121203690.1">
    <property type="nucleotide sequence ID" value="NZ_RBZP01000003.1"/>
</dbReference>
<comment type="caution">
    <text evidence="2">The sequence shown here is derived from an EMBL/GenBank/DDBJ whole genome shotgun (WGS) entry which is preliminary data.</text>
</comment>
<proteinExistence type="predicted"/>
<feature type="transmembrane region" description="Helical" evidence="1">
    <location>
        <begin position="152"/>
        <end position="172"/>
    </location>
</feature>
<keyword evidence="1" id="KW-1133">Transmembrane helix</keyword>
<evidence type="ECO:0000313" key="3">
    <source>
        <dbReference type="Proteomes" id="UP000269301"/>
    </source>
</evidence>
<feature type="transmembrane region" description="Helical" evidence="1">
    <location>
        <begin position="227"/>
        <end position="249"/>
    </location>
</feature>
<evidence type="ECO:0000256" key="1">
    <source>
        <dbReference type="SAM" id="Phobius"/>
    </source>
</evidence>
<reference evidence="2 3" key="1">
    <citation type="journal article" date="2016" name="Int. J. Syst. Evol. Microbiol.">
        <title>Oceanobacillus halophilus sp. nov., a novel moderately halophilic bacterium from a hypersaline lake.</title>
        <authorList>
            <person name="Amoozegar M.A."/>
            <person name="Bagheri M."/>
            <person name="Makhdoumi A."/>
            <person name="Nikou M.M."/>
            <person name="Fazeli S.A.S."/>
            <person name="Schumann P."/>
            <person name="Sproer C."/>
            <person name="Sanchez-Porro C."/>
            <person name="Ventosa A."/>
        </authorList>
    </citation>
    <scope>NUCLEOTIDE SEQUENCE [LARGE SCALE GENOMIC DNA]</scope>
    <source>
        <strain evidence="2 3">DSM 23996</strain>
    </source>
</reference>